<keyword evidence="4" id="KW-1185">Reference proteome</keyword>
<dbReference type="InterPro" id="IPR038461">
    <property type="entry name" value="Schlafen_AlbA_2_dom_sf"/>
</dbReference>
<dbReference type="OrthoDB" id="9810282at2"/>
<organism evidence="3 4">
    <name type="scientific">Anditalea andensis</name>
    <dbReference type="NCBI Taxonomy" id="1048983"/>
    <lineage>
        <taxon>Bacteria</taxon>
        <taxon>Pseudomonadati</taxon>
        <taxon>Bacteroidota</taxon>
        <taxon>Cytophagia</taxon>
        <taxon>Cytophagales</taxon>
        <taxon>Cytophagaceae</taxon>
        <taxon>Anditalea</taxon>
    </lineage>
</organism>
<dbReference type="AlphaFoldDB" id="A0A074L2H0"/>
<accession>A0A074L2H0</accession>
<evidence type="ECO:0000256" key="1">
    <source>
        <dbReference type="SAM" id="MobiDB-lite"/>
    </source>
</evidence>
<dbReference type="eggNOG" id="COG2865">
    <property type="taxonomic scope" value="Bacteria"/>
</dbReference>
<evidence type="ECO:0000259" key="2">
    <source>
        <dbReference type="Pfam" id="PF04326"/>
    </source>
</evidence>
<sequence length="157" mass="18045">MISIKKDKDYVKELLKSEEGLHLDFKQSITNQFKISKPMAAFANTSGGRLIIGVSDKKKVVGIDYEEEMFMIEEANRKYITPPIRLNFEVYEIEYIEDDQLNDPLFILIVNIPESSSKPHMIIGDKNHNTLYYRIGDKSLPSNRPDSHGLTPPQRNS</sequence>
<feature type="domain" description="Schlafen AlbA-2" evidence="2">
    <location>
        <begin position="19"/>
        <end position="140"/>
    </location>
</feature>
<comment type="caution">
    <text evidence="3">The sequence shown here is derived from an EMBL/GenBank/DDBJ whole genome shotgun (WGS) entry which is preliminary data.</text>
</comment>
<proteinExistence type="predicted"/>
<dbReference type="InterPro" id="IPR007421">
    <property type="entry name" value="Schlafen_AlbA_2_dom"/>
</dbReference>
<dbReference type="Proteomes" id="UP000027821">
    <property type="component" value="Unassembled WGS sequence"/>
</dbReference>
<dbReference type="Pfam" id="PF04326">
    <property type="entry name" value="SLFN_AlbA_2"/>
    <property type="match status" value="1"/>
</dbReference>
<protein>
    <recommendedName>
        <fullName evidence="2">Schlafen AlbA-2 domain-containing protein</fullName>
    </recommendedName>
</protein>
<evidence type="ECO:0000313" key="3">
    <source>
        <dbReference type="EMBL" id="KEO74063.1"/>
    </source>
</evidence>
<dbReference type="RefSeq" id="WP_035072827.1">
    <property type="nucleotide sequence ID" value="NZ_JMIH01000016.1"/>
</dbReference>
<evidence type="ECO:0000313" key="4">
    <source>
        <dbReference type="Proteomes" id="UP000027821"/>
    </source>
</evidence>
<name>A0A074L2H0_9BACT</name>
<dbReference type="PANTHER" id="PTHR30595">
    <property type="entry name" value="GLPR-RELATED TRANSCRIPTIONAL REPRESSOR"/>
    <property type="match status" value="1"/>
</dbReference>
<gene>
    <name evidence="3" type="ORF">EL17_07915</name>
</gene>
<feature type="region of interest" description="Disordered" evidence="1">
    <location>
        <begin position="135"/>
        <end position="157"/>
    </location>
</feature>
<dbReference type="Gene3D" id="3.30.950.30">
    <property type="entry name" value="Schlafen, AAA domain"/>
    <property type="match status" value="1"/>
</dbReference>
<reference evidence="3 4" key="1">
    <citation type="submission" date="2014-04" db="EMBL/GenBank/DDBJ databases">
        <title>Characterization and application of a salt tolerant electro-active bacterium.</title>
        <authorList>
            <person name="Yang L."/>
            <person name="Wei S."/>
            <person name="Tay Q.X.M."/>
        </authorList>
    </citation>
    <scope>NUCLEOTIDE SEQUENCE [LARGE SCALE GENOMIC DNA]</scope>
    <source>
        <strain evidence="3 4">LY1</strain>
    </source>
</reference>
<dbReference type="EMBL" id="JMIH01000016">
    <property type="protein sequence ID" value="KEO74063.1"/>
    <property type="molecule type" value="Genomic_DNA"/>
</dbReference>
<dbReference type="STRING" id="1048983.EL17_07915"/>
<dbReference type="PANTHER" id="PTHR30595:SF6">
    <property type="entry name" value="SCHLAFEN ALBA-2 DOMAIN-CONTAINING PROTEIN"/>
    <property type="match status" value="1"/>
</dbReference>